<dbReference type="SUPFAM" id="SSF56672">
    <property type="entry name" value="DNA/RNA polymerases"/>
    <property type="match status" value="1"/>
</dbReference>
<dbReference type="InterPro" id="IPR043502">
    <property type="entry name" value="DNA/RNA_pol_sf"/>
</dbReference>
<dbReference type="PANTHER" id="PTHR48475">
    <property type="entry name" value="RIBONUCLEASE H"/>
    <property type="match status" value="1"/>
</dbReference>
<protein>
    <recommendedName>
        <fullName evidence="1">Reverse transcriptase/retrotransposon-derived protein RNase H-like domain-containing protein</fullName>
    </recommendedName>
</protein>
<comment type="caution">
    <text evidence="2">The sequence shown here is derived from an EMBL/GenBank/DDBJ whole genome shotgun (WGS) entry which is preliminary data.</text>
</comment>
<gene>
    <name evidence="2" type="ORF">LIER_04914</name>
</gene>
<evidence type="ECO:0000313" key="3">
    <source>
        <dbReference type="Proteomes" id="UP001454036"/>
    </source>
</evidence>
<accession>A0AAV3NYS7</accession>
<organism evidence="2 3">
    <name type="scientific">Lithospermum erythrorhizon</name>
    <name type="common">Purple gromwell</name>
    <name type="synonym">Lithospermum officinale var. erythrorhizon</name>
    <dbReference type="NCBI Taxonomy" id="34254"/>
    <lineage>
        <taxon>Eukaryota</taxon>
        <taxon>Viridiplantae</taxon>
        <taxon>Streptophyta</taxon>
        <taxon>Embryophyta</taxon>
        <taxon>Tracheophyta</taxon>
        <taxon>Spermatophyta</taxon>
        <taxon>Magnoliopsida</taxon>
        <taxon>eudicotyledons</taxon>
        <taxon>Gunneridae</taxon>
        <taxon>Pentapetalae</taxon>
        <taxon>asterids</taxon>
        <taxon>lamiids</taxon>
        <taxon>Boraginales</taxon>
        <taxon>Boraginaceae</taxon>
        <taxon>Boraginoideae</taxon>
        <taxon>Lithospermeae</taxon>
        <taxon>Lithospermum</taxon>
    </lineage>
</organism>
<proteinExistence type="predicted"/>
<dbReference type="AlphaFoldDB" id="A0AAV3NYS7"/>
<dbReference type="PANTHER" id="PTHR48475:SF1">
    <property type="entry name" value="RNASE H TYPE-1 DOMAIN-CONTAINING PROTEIN"/>
    <property type="match status" value="1"/>
</dbReference>
<dbReference type="InterPro" id="IPR041577">
    <property type="entry name" value="RT_RNaseH_2"/>
</dbReference>
<feature type="domain" description="Reverse transcriptase/retrotransposon-derived protein RNase H-like" evidence="1">
    <location>
        <begin position="9"/>
        <end position="62"/>
    </location>
</feature>
<evidence type="ECO:0000313" key="2">
    <source>
        <dbReference type="EMBL" id="GAA0144480.1"/>
    </source>
</evidence>
<sequence length="112" mass="12416">MKKGAPFTWDASCSTTFQDIKAYLISPPVLAAPMQGKPLILYIAAQEQSVGALLAQENDEEAEALFLGSYGKLDLKSESDQIHHPLPAEWELCDELPDEDVMNVEVLPPWQM</sequence>
<evidence type="ECO:0000259" key="1">
    <source>
        <dbReference type="Pfam" id="PF17919"/>
    </source>
</evidence>
<dbReference type="Pfam" id="PF17919">
    <property type="entry name" value="RT_RNaseH_2"/>
    <property type="match status" value="1"/>
</dbReference>
<name>A0AAV3NYS7_LITER</name>
<dbReference type="Proteomes" id="UP001454036">
    <property type="component" value="Unassembled WGS sequence"/>
</dbReference>
<dbReference type="EMBL" id="BAABME010000652">
    <property type="protein sequence ID" value="GAA0144480.1"/>
    <property type="molecule type" value="Genomic_DNA"/>
</dbReference>
<keyword evidence="3" id="KW-1185">Reference proteome</keyword>
<reference evidence="2 3" key="1">
    <citation type="submission" date="2024-01" db="EMBL/GenBank/DDBJ databases">
        <title>The complete chloroplast genome sequence of Lithospermum erythrorhizon: insights into the phylogenetic relationship among Boraginaceae species and the maternal lineages of purple gromwells.</title>
        <authorList>
            <person name="Okada T."/>
            <person name="Watanabe K."/>
        </authorList>
    </citation>
    <scope>NUCLEOTIDE SEQUENCE [LARGE SCALE GENOMIC DNA]</scope>
</reference>